<dbReference type="Proteomes" id="UP000189670">
    <property type="component" value="Unassembled WGS sequence"/>
</dbReference>
<evidence type="ECO:0000313" key="1">
    <source>
        <dbReference type="EMBL" id="ETR66237.1"/>
    </source>
</evidence>
<dbReference type="AlphaFoldDB" id="A0A1V1NUH2"/>
<evidence type="ECO:0000313" key="2">
    <source>
        <dbReference type="Proteomes" id="UP000189670"/>
    </source>
</evidence>
<accession>A0A1V1NUH2</accession>
<proteinExistence type="predicted"/>
<comment type="caution">
    <text evidence="1">The sequence shown here is derived from an EMBL/GenBank/DDBJ whole genome shotgun (WGS) entry which is preliminary data.</text>
</comment>
<feature type="non-terminal residue" evidence="1">
    <location>
        <position position="124"/>
    </location>
</feature>
<reference evidence="2" key="1">
    <citation type="submission" date="2012-11" db="EMBL/GenBank/DDBJ databases">
        <authorList>
            <person name="Lucero-Rivera Y.E."/>
            <person name="Tovar-Ramirez D."/>
        </authorList>
    </citation>
    <scope>NUCLEOTIDE SEQUENCE [LARGE SCALE GENOMIC DNA]</scope>
    <source>
        <strain evidence="2">Araruama</strain>
    </source>
</reference>
<sequence length="124" mass="14259">MKNLYDGYIFSPYSDTLIYNPTLVLYLLKHIEQLYGQLPNSLMDHNLVTDEGRLEYIADLPGGKEMIMELNQDKIVDIPDVTSRFGLKAMTTKSSKTKTFMGSYLYFMGMLTLEKLSHQSGDRF</sequence>
<name>A0A1V1NUH2_9BACT</name>
<protein>
    <submittedName>
        <fullName evidence="1">Uncharacterized protein</fullName>
    </submittedName>
</protein>
<dbReference type="EMBL" id="ATBP01002136">
    <property type="protein sequence ID" value="ETR66237.1"/>
    <property type="molecule type" value="Genomic_DNA"/>
</dbReference>
<gene>
    <name evidence="1" type="ORF">OMM_13065</name>
</gene>
<organism evidence="1 2">
    <name type="scientific">Candidatus Magnetoglobus multicellularis str. Araruama</name>
    <dbReference type="NCBI Taxonomy" id="890399"/>
    <lineage>
        <taxon>Bacteria</taxon>
        <taxon>Pseudomonadati</taxon>
        <taxon>Thermodesulfobacteriota</taxon>
        <taxon>Desulfobacteria</taxon>
        <taxon>Desulfobacterales</taxon>
        <taxon>Desulfobacteraceae</taxon>
        <taxon>Candidatus Magnetoglobus</taxon>
    </lineage>
</organism>